<evidence type="ECO:0000256" key="1">
    <source>
        <dbReference type="SAM" id="MobiDB-lite"/>
    </source>
</evidence>
<dbReference type="EMBL" id="KQ965745">
    <property type="protein sequence ID" value="KXS17689.1"/>
    <property type="molecule type" value="Genomic_DNA"/>
</dbReference>
<accession>A0A139ALR2</accession>
<protein>
    <submittedName>
        <fullName evidence="2">Uncharacterized protein</fullName>
    </submittedName>
</protein>
<sequence>MAPRNQRIKRAKASDAAQSAAAETPTGGRGLDVLPLELTSDASRRMDGSKDGSFDPVASLKADARCGENGSITEARGLDPYPDPDPVDQRENNGEEVGAIELGDYHWMNRKDRILEHFPKAVTVLSHFGRRSVGVWSSPIPHVRVYCAASEPEVAVTLRNLPCVEKLGYLTPSQRGWAVLKHSNAAAQNPGGRPLVLAHLRKLGLVWFQGSVESLKELCILAPRGFPNLGALELVFGSMKFNNWNWEHVRRALCRLVRGMDGKLKLVVARVAPGDDVEEYKREMEKLKKDLTDAGVRCVVLEEIRVTAYHFESETYC</sequence>
<gene>
    <name evidence="2" type="ORF">M427DRAFT_68210</name>
</gene>
<feature type="compositionally biased region" description="Basic residues" evidence="1">
    <location>
        <begin position="1"/>
        <end position="11"/>
    </location>
</feature>
<dbReference type="Proteomes" id="UP000070544">
    <property type="component" value="Unassembled WGS sequence"/>
</dbReference>
<feature type="region of interest" description="Disordered" evidence="1">
    <location>
        <begin position="70"/>
        <end position="92"/>
    </location>
</feature>
<dbReference type="AlphaFoldDB" id="A0A139ALR2"/>
<feature type="compositionally biased region" description="Basic and acidic residues" evidence="1">
    <location>
        <begin position="42"/>
        <end position="53"/>
    </location>
</feature>
<organism evidence="2 3">
    <name type="scientific">Gonapodya prolifera (strain JEL478)</name>
    <name type="common">Monoblepharis prolifera</name>
    <dbReference type="NCBI Taxonomy" id="1344416"/>
    <lineage>
        <taxon>Eukaryota</taxon>
        <taxon>Fungi</taxon>
        <taxon>Fungi incertae sedis</taxon>
        <taxon>Chytridiomycota</taxon>
        <taxon>Chytridiomycota incertae sedis</taxon>
        <taxon>Monoblepharidomycetes</taxon>
        <taxon>Monoblepharidales</taxon>
        <taxon>Gonapodyaceae</taxon>
        <taxon>Gonapodya</taxon>
    </lineage>
</organism>
<keyword evidence="3" id="KW-1185">Reference proteome</keyword>
<reference evidence="2 3" key="1">
    <citation type="journal article" date="2015" name="Genome Biol. Evol.">
        <title>Phylogenomic analyses indicate that early fungi evolved digesting cell walls of algal ancestors of land plants.</title>
        <authorList>
            <person name="Chang Y."/>
            <person name="Wang S."/>
            <person name="Sekimoto S."/>
            <person name="Aerts A.L."/>
            <person name="Choi C."/>
            <person name="Clum A."/>
            <person name="LaButti K.M."/>
            <person name="Lindquist E.A."/>
            <person name="Yee Ngan C."/>
            <person name="Ohm R.A."/>
            <person name="Salamov A.A."/>
            <person name="Grigoriev I.V."/>
            <person name="Spatafora J.W."/>
            <person name="Berbee M.L."/>
        </authorList>
    </citation>
    <scope>NUCLEOTIDE SEQUENCE [LARGE SCALE GENOMIC DNA]</scope>
    <source>
        <strain evidence="2 3">JEL478</strain>
    </source>
</reference>
<name>A0A139ALR2_GONPJ</name>
<evidence type="ECO:0000313" key="2">
    <source>
        <dbReference type="EMBL" id="KXS17689.1"/>
    </source>
</evidence>
<evidence type="ECO:0000313" key="3">
    <source>
        <dbReference type="Proteomes" id="UP000070544"/>
    </source>
</evidence>
<proteinExistence type="predicted"/>
<feature type="region of interest" description="Disordered" evidence="1">
    <location>
        <begin position="1"/>
        <end position="57"/>
    </location>
</feature>